<evidence type="ECO:0000256" key="1">
    <source>
        <dbReference type="SAM" id="MobiDB-lite"/>
    </source>
</evidence>
<keyword evidence="3" id="KW-1185">Reference proteome</keyword>
<organism evidence="2 3">
    <name type="scientific">Pararobbsia alpina</name>
    <dbReference type="NCBI Taxonomy" id="621374"/>
    <lineage>
        <taxon>Bacteria</taxon>
        <taxon>Pseudomonadati</taxon>
        <taxon>Pseudomonadota</taxon>
        <taxon>Betaproteobacteria</taxon>
        <taxon>Burkholderiales</taxon>
        <taxon>Burkholderiaceae</taxon>
        <taxon>Pararobbsia</taxon>
    </lineage>
</organism>
<sequence length="98" mass="10405">MDSPGFWTTPTIHDYGKSHFLPNGAFKPQPGHTYKIVFALTQGPKTPGEVNPALDVVARAVNLYVASGVPLHWDSALTNPSGRGGPNAEAAARHKEAT</sequence>
<proteinExistence type="predicted"/>
<reference evidence="2 3" key="1">
    <citation type="submission" date="2020-04" db="EMBL/GenBank/DDBJ databases">
        <authorList>
            <person name="De Canck E."/>
        </authorList>
    </citation>
    <scope>NUCLEOTIDE SEQUENCE [LARGE SCALE GENOMIC DNA]</scope>
    <source>
        <strain evidence="2 3">LMG 28138</strain>
    </source>
</reference>
<accession>A0A6S7BPE4</accession>
<dbReference type="Proteomes" id="UP000494115">
    <property type="component" value="Unassembled WGS sequence"/>
</dbReference>
<dbReference type="EMBL" id="CADIKM010000105">
    <property type="protein sequence ID" value="CAB3807611.1"/>
    <property type="molecule type" value="Genomic_DNA"/>
</dbReference>
<evidence type="ECO:0000313" key="2">
    <source>
        <dbReference type="EMBL" id="CAB3807611.1"/>
    </source>
</evidence>
<protein>
    <submittedName>
        <fullName evidence="2">Uncharacterized protein</fullName>
    </submittedName>
</protein>
<gene>
    <name evidence="2" type="ORF">LMG28138_05946</name>
</gene>
<name>A0A6S7BPE4_9BURK</name>
<feature type="region of interest" description="Disordered" evidence="1">
    <location>
        <begin position="76"/>
        <end position="98"/>
    </location>
</feature>
<evidence type="ECO:0000313" key="3">
    <source>
        <dbReference type="Proteomes" id="UP000494115"/>
    </source>
</evidence>
<dbReference type="AlphaFoldDB" id="A0A6S7BPE4"/>